<dbReference type="InterPro" id="IPR036065">
    <property type="entry name" value="BolA-like_sf"/>
</dbReference>
<dbReference type="Proteomes" id="UP000664835">
    <property type="component" value="Unassembled WGS sequence"/>
</dbReference>
<dbReference type="PANTHER" id="PTHR46229:SF2">
    <property type="entry name" value="BOLA-LIKE PROTEIN 1"/>
    <property type="match status" value="1"/>
</dbReference>
<organism evidence="3 4">
    <name type="scientific">Thiomicrorhabdus marina</name>
    <dbReference type="NCBI Taxonomy" id="2818442"/>
    <lineage>
        <taxon>Bacteria</taxon>
        <taxon>Pseudomonadati</taxon>
        <taxon>Pseudomonadota</taxon>
        <taxon>Gammaproteobacteria</taxon>
        <taxon>Thiotrichales</taxon>
        <taxon>Piscirickettsiaceae</taxon>
        <taxon>Thiomicrorhabdus</taxon>
    </lineage>
</organism>
<protein>
    <submittedName>
        <fullName evidence="3">BolA family transcriptional regulator</fullName>
    </submittedName>
</protein>
<gene>
    <name evidence="3" type="ORF">J3998_01440</name>
</gene>
<evidence type="ECO:0000256" key="2">
    <source>
        <dbReference type="RuleBase" id="RU003860"/>
    </source>
</evidence>
<comment type="caution">
    <text evidence="3">The sequence shown here is derived from an EMBL/GenBank/DDBJ whole genome shotgun (WGS) entry which is preliminary data.</text>
</comment>
<sequence length="100" mass="11399">MQIQTQIEQAIQETFQVAFMQLLNESHMHAGPADESHFKLTLVSEDFESLNRVKRQQAVYRALHELMPQFHALALHTYTPQEWQEKGGEIPASPKCGGGH</sequence>
<dbReference type="SUPFAM" id="SSF82657">
    <property type="entry name" value="BolA-like"/>
    <property type="match status" value="1"/>
</dbReference>
<dbReference type="EMBL" id="JAGETV010000002">
    <property type="protein sequence ID" value="MBO1926225.1"/>
    <property type="molecule type" value="Genomic_DNA"/>
</dbReference>
<dbReference type="PANTHER" id="PTHR46229">
    <property type="entry name" value="BOLA TRANSCRIPTION REGULATOR"/>
    <property type="match status" value="1"/>
</dbReference>
<keyword evidence="4" id="KW-1185">Reference proteome</keyword>
<reference evidence="3 4" key="1">
    <citation type="submission" date="2021-03" db="EMBL/GenBank/DDBJ databases">
        <title>Thiomicrorhabdus sp.nov.,novel sulfur-oxidizing bacteria isolated from coastal sediment.</title>
        <authorList>
            <person name="Liu X."/>
        </authorList>
    </citation>
    <scope>NUCLEOTIDE SEQUENCE [LARGE SCALE GENOMIC DNA]</scope>
    <source>
        <strain evidence="3 4">6S2-11</strain>
    </source>
</reference>
<evidence type="ECO:0000256" key="1">
    <source>
        <dbReference type="ARBA" id="ARBA00005578"/>
    </source>
</evidence>
<dbReference type="PIRSF" id="PIRSF003113">
    <property type="entry name" value="BolA"/>
    <property type="match status" value="1"/>
</dbReference>
<evidence type="ECO:0000313" key="4">
    <source>
        <dbReference type="Proteomes" id="UP000664835"/>
    </source>
</evidence>
<evidence type="ECO:0000313" key="3">
    <source>
        <dbReference type="EMBL" id="MBO1926225.1"/>
    </source>
</evidence>
<dbReference type="InterPro" id="IPR002634">
    <property type="entry name" value="BolA"/>
</dbReference>
<proteinExistence type="inferred from homology"/>
<accession>A0ABS3Q1M5</accession>
<name>A0ABS3Q1M5_9GAMM</name>
<dbReference type="Gene3D" id="3.10.20.90">
    <property type="entry name" value="Phosphatidylinositol 3-kinase Catalytic Subunit, Chain A, domain 1"/>
    <property type="match status" value="1"/>
</dbReference>
<comment type="similarity">
    <text evidence="1 2">Belongs to the BolA/IbaG family.</text>
</comment>
<dbReference type="RefSeq" id="WP_208146755.1">
    <property type="nucleotide sequence ID" value="NZ_JAGETV010000002.1"/>
</dbReference>
<dbReference type="Pfam" id="PF01722">
    <property type="entry name" value="BolA"/>
    <property type="match status" value="1"/>
</dbReference>
<dbReference type="InterPro" id="IPR050961">
    <property type="entry name" value="BolA/IbaG_stress_morph_reg"/>
</dbReference>